<evidence type="ECO:0000313" key="1">
    <source>
        <dbReference type="EMBL" id="GBG11024.1"/>
    </source>
</evidence>
<dbReference type="EMBL" id="BDQX01000381">
    <property type="protein sequence ID" value="GBG11024.1"/>
    <property type="molecule type" value="Genomic_DNA"/>
</dbReference>
<dbReference type="InterPro" id="IPR025051">
    <property type="entry name" value="DUF3990"/>
</dbReference>
<evidence type="ECO:0000313" key="2">
    <source>
        <dbReference type="Proteomes" id="UP000245202"/>
    </source>
</evidence>
<keyword evidence="2" id="KW-1185">Reference proteome</keyword>
<name>A0A2R5F4I9_9BACL</name>
<comment type="caution">
    <text evidence="1">The sequence shown here is derived from an EMBL/GenBank/DDBJ whole genome shotgun (WGS) entry which is preliminary data.</text>
</comment>
<dbReference type="RefSeq" id="WP_108995399.1">
    <property type="nucleotide sequence ID" value="NZ_BDQX01000381.1"/>
</dbReference>
<dbReference type="Proteomes" id="UP000245202">
    <property type="component" value="Unassembled WGS sequence"/>
</dbReference>
<gene>
    <name evidence="1" type="ORF">PAT3040_05803</name>
</gene>
<protein>
    <recommendedName>
        <fullName evidence="3">DUF3990 domain-containing protein</fullName>
    </recommendedName>
</protein>
<evidence type="ECO:0008006" key="3">
    <source>
        <dbReference type="Google" id="ProtNLM"/>
    </source>
</evidence>
<dbReference type="AlphaFoldDB" id="A0A2R5F4I9"/>
<dbReference type="Pfam" id="PF13151">
    <property type="entry name" value="DUF3990"/>
    <property type="match status" value="1"/>
</dbReference>
<reference evidence="1 2" key="1">
    <citation type="submission" date="2017-08" db="EMBL/GenBank/DDBJ databases">
        <title>Substantial Increase in Enzyme Production by Combined Drug-Resistance Mutations in Paenibacillus agaridevorans.</title>
        <authorList>
            <person name="Tanaka Y."/>
            <person name="Funane K."/>
            <person name="Hosaka T."/>
            <person name="Shiwa Y."/>
            <person name="Fujita N."/>
            <person name="Miyazaki T."/>
            <person name="Yoshikawa H."/>
            <person name="Murakami K."/>
            <person name="Kasahara K."/>
            <person name="Inaoka T."/>
            <person name="Hiraga Y."/>
            <person name="Ochi K."/>
        </authorList>
    </citation>
    <scope>NUCLEOTIDE SEQUENCE [LARGE SCALE GENOMIC DNA]</scope>
    <source>
        <strain evidence="1 2">T-3040</strain>
    </source>
</reference>
<organism evidence="1 2">
    <name type="scientific">Paenibacillus agaridevorans</name>
    <dbReference type="NCBI Taxonomy" id="171404"/>
    <lineage>
        <taxon>Bacteria</taxon>
        <taxon>Bacillati</taxon>
        <taxon>Bacillota</taxon>
        <taxon>Bacilli</taxon>
        <taxon>Bacillales</taxon>
        <taxon>Paenibacillaceae</taxon>
        <taxon>Paenibacillus</taxon>
    </lineage>
</organism>
<sequence length="250" mass="29013">MGVKLFLPDFVYHGTSFDIAVKFEQAISVDALIKYSKNKDFGSGLYTTIDIAQSQIWATRCYEFDEEQFEENKFNDEQRDAYFNLNIKNVKEKTPVVVRYKIDKLVDVDQYDIQIFGGECYEWSEFILRHRIHSEYNNCDCLKRFGNHPDIIVGLMADNKISKVMVDFKKLFSNKVTEESVIWFQEAITKTQGGQTLQGLGLGNQLSFHNPDLNAMLTLDGLFIAETWYNKDKGIVSTWSNDFIKWGELK</sequence>
<accession>A0A2R5F4I9</accession>
<proteinExistence type="predicted"/>